<name>B8A079_MAIZE</name>
<feature type="region of interest" description="Disordered" evidence="1">
    <location>
        <begin position="1"/>
        <end position="58"/>
    </location>
</feature>
<feature type="region of interest" description="Disordered" evidence="1">
    <location>
        <begin position="157"/>
        <end position="253"/>
    </location>
</feature>
<dbReference type="RefSeq" id="XP_020407092.1">
    <property type="nucleotide sequence ID" value="XM_020551503.3"/>
</dbReference>
<feature type="compositionally biased region" description="Low complexity" evidence="1">
    <location>
        <begin position="157"/>
        <end position="170"/>
    </location>
</feature>
<sequence length="253" mass="27198">MVPQISNRSSEGRLPGAPRQQQGSLPFPRRRRAPTCPYDFHGRRPLGAPCSTRPQPWRDVSAPPIHGVRPPLRLLKQVGNLFLAPSSTGQPPPSLLSPWMRPLCPAPPLPSSLSVASAGSPSLDARHSEQGRPDPCLSVPRTWPYLSIKLLSRPNVPHAASSAPMASSPPGSELLCRPPSPSSRKPPWALVSPTLAPSTDVDLAQQQRRPSLRRARQNGPHVVDLRSVCASSSKPAPLSTSRLAHRSSAKSPN</sequence>
<feature type="compositionally biased region" description="Basic residues" evidence="1">
    <location>
        <begin position="243"/>
        <end position="253"/>
    </location>
</feature>
<feature type="region of interest" description="Disordered" evidence="1">
    <location>
        <begin position="110"/>
        <end position="136"/>
    </location>
</feature>
<accession>B8A079</accession>
<feature type="compositionally biased region" description="Polar residues" evidence="1">
    <location>
        <begin position="229"/>
        <end position="242"/>
    </location>
</feature>
<dbReference type="GeneID" id="100279828"/>
<evidence type="ECO:0000256" key="1">
    <source>
        <dbReference type="SAM" id="MobiDB-lite"/>
    </source>
</evidence>
<dbReference type="EMBL" id="BT054971">
    <property type="protein sequence ID" value="ACL53578.1"/>
    <property type="molecule type" value="mRNA"/>
</dbReference>
<organism evidence="2">
    <name type="scientific">Zea mays</name>
    <name type="common">Maize</name>
    <dbReference type="NCBI Taxonomy" id="4577"/>
    <lineage>
        <taxon>Eukaryota</taxon>
        <taxon>Viridiplantae</taxon>
        <taxon>Streptophyta</taxon>
        <taxon>Embryophyta</taxon>
        <taxon>Tracheophyta</taxon>
        <taxon>Spermatophyta</taxon>
        <taxon>Magnoliopsida</taxon>
        <taxon>Liliopsida</taxon>
        <taxon>Poales</taxon>
        <taxon>Poaceae</taxon>
        <taxon>PACMAD clade</taxon>
        <taxon>Panicoideae</taxon>
        <taxon>Andropogonodae</taxon>
        <taxon>Andropogoneae</taxon>
        <taxon>Tripsacinae</taxon>
        <taxon>Zea</taxon>
    </lineage>
</organism>
<proteinExistence type="evidence at transcript level"/>
<reference evidence="2" key="1">
    <citation type="journal article" date="2009" name="PLoS Genet.">
        <title>Sequencing, mapping, and analysis of 27,455 maize full-length cDNAs.</title>
        <authorList>
            <person name="Soderlund C."/>
            <person name="Descour A."/>
            <person name="Kudrna D."/>
            <person name="Bomhoff M."/>
            <person name="Boyd L."/>
            <person name="Currie J."/>
            <person name="Angelova A."/>
            <person name="Collura K."/>
            <person name="Wissotski M."/>
            <person name="Ashley E."/>
            <person name="Morrow D."/>
            <person name="Fernandes J."/>
            <person name="Walbot V."/>
            <person name="Yu Y."/>
        </authorList>
    </citation>
    <scope>NUCLEOTIDE SEQUENCE</scope>
    <source>
        <strain evidence="2">B73</strain>
    </source>
</reference>
<protein>
    <submittedName>
        <fullName evidence="2">Uncharacterized protein</fullName>
    </submittedName>
</protein>
<dbReference type="AlphaFoldDB" id="B8A079"/>
<evidence type="ECO:0000313" key="2">
    <source>
        <dbReference type="EMBL" id="ACL53578.1"/>
    </source>
</evidence>
<feature type="compositionally biased region" description="Low complexity" evidence="1">
    <location>
        <begin position="111"/>
        <end position="123"/>
    </location>
</feature>